<evidence type="ECO:0000313" key="2">
    <source>
        <dbReference type="EMBL" id="VFK57756.1"/>
    </source>
</evidence>
<feature type="chain" id="PRO_5036354238" description="Lipoprotein" evidence="1">
    <location>
        <begin position="24"/>
        <end position="253"/>
    </location>
</feature>
<evidence type="ECO:0000256" key="1">
    <source>
        <dbReference type="SAM" id="SignalP"/>
    </source>
</evidence>
<feature type="signal peptide" evidence="1">
    <location>
        <begin position="1"/>
        <end position="23"/>
    </location>
</feature>
<dbReference type="Pfam" id="PF09694">
    <property type="entry name" value="Gcw_chp"/>
    <property type="match status" value="1"/>
</dbReference>
<dbReference type="AlphaFoldDB" id="A0A450ZVH5"/>
<dbReference type="EMBL" id="CAADFY010000126">
    <property type="protein sequence ID" value="VFK57756.1"/>
    <property type="molecule type" value="Genomic_DNA"/>
</dbReference>
<dbReference type="NCBIfam" id="TIGR02001">
    <property type="entry name" value="gcw_chp"/>
    <property type="match status" value="1"/>
</dbReference>
<sequence>MQITGRFLPCTVGCFFALSVAHADTQPVYDFSGNMMLTTDYLFRGVSQTDEGPAIQGGFDYSHTPSGFYLGAWASSIEFNTANNTNDSSIEVDLYGGIAGEFSSGISWDIGGIYYYYPDQNEDTINGDYNYWEVYGELGYMFSGSTLKPAIGTKFSYSNDYFGEDGSSLYSEGSLDLSLPNDFGLGFHLGLMDVDGGKTTPRGYDYMHASTTLSKEVAGFDLDLSYNRAFDKGDCPGNKDFCEAVVLSVSRNF</sequence>
<evidence type="ECO:0000313" key="4">
    <source>
        <dbReference type="EMBL" id="VFK66362.1"/>
    </source>
</evidence>
<dbReference type="InterPro" id="IPR010239">
    <property type="entry name" value="CHP02001"/>
</dbReference>
<accession>A0A450ZVH5</accession>
<protein>
    <recommendedName>
        <fullName evidence="5">Lipoprotein</fullName>
    </recommendedName>
</protein>
<gene>
    <name evidence="3" type="ORF">BECKTUN1418D_GA0071000_11403</name>
    <name evidence="4" type="ORF">BECKTUN1418E_GA0071001_11213</name>
    <name evidence="2" type="ORF">BECKTUN1418F_GA0071002_11263</name>
</gene>
<evidence type="ECO:0000313" key="3">
    <source>
        <dbReference type="EMBL" id="VFK60969.1"/>
    </source>
</evidence>
<organism evidence="2">
    <name type="scientific">Candidatus Kentrum sp. TUN</name>
    <dbReference type="NCBI Taxonomy" id="2126343"/>
    <lineage>
        <taxon>Bacteria</taxon>
        <taxon>Pseudomonadati</taxon>
        <taxon>Pseudomonadota</taxon>
        <taxon>Gammaproteobacteria</taxon>
        <taxon>Candidatus Kentrum</taxon>
    </lineage>
</organism>
<evidence type="ECO:0008006" key="5">
    <source>
        <dbReference type="Google" id="ProtNLM"/>
    </source>
</evidence>
<dbReference type="EMBL" id="CAADFX010000140">
    <property type="protein sequence ID" value="VFK60969.1"/>
    <property type="molecule type" value="Genomic_DNA"/>
</dbReference>
<reference evidence="2" key="1">
    <citation type="submission" date="2019-02" db="EMBL/GenBank/DDBJ databases">
        <authorList>
            <person name="Gruber-Vodicka R. H."/>
            <person name="Seah K. B. B."/>
        </authorList>
    </citation>
    <scope>NUCLEOTIDE SEQUENCE</scope>
    <source>
        <strain evidence="3">BECK_BY1</strain>
        <strain evidence="4">BECK_BY2</strain>
        <strain evidence="2">BECK_BY3</strain>
    </source>
</reference>
<keyword evidence="1" id="KW-0732">Signal</keyword>
<proteinExistence type="predicted"/>
<dbReference type="EMBL" id="CAADFV010000121">
    <property type="protein sequence ID" value="VFK66362.1"/>
    <property type="molecule type" value="Genomic_DNA"/>
</dbReference>
<name>A0A450ZVH5_9GAMM</name>